<dbReference type="Pfam" id="PF17780">
    <property type="entry name" value="OCRE"/>
    <property type="match status" value="1"/>
</dbReference>
<evidence type="ECO:0000313" key="14">
    <source>
        <dbReference type="EMBL" id="CAE0065295.1"/>
    </source>
</evidence>
<evidence type="ECO:0000256" key="10">
    <source>
        <dbReference type="SAM" id="MobiDB-lite"/>
    </source>
</evidence>
<protein>
    <submittedName>
        <fullName evidence="14">Uncharacterized protein</fullName>
    </submittedName>
</protein>
<dbReference type="PROSITE" id="PS50102">
    <property type="entry name" value="RRM"/>
    <property type="match status" value="1"/>
</dbReference>
<feature type="compositionally biased region" description="Basic residues" evidence="10">
    <location>
        <begin position="34"/>
        <end position="45"/>
    </location>
</feature>
<feature type="domain" description="RanBP2-type" evidence="13">
    <location>
        <begin position="209"/>
        <end position="238"/>
    </location>
</feature>
<dbReference type="EMBL" id="HBHW01043135">
    <property type="protein sequence ID" value="CAE0065323.1"/>
    <property type="molecule type" value="Transcribed_RNA"/>
</dbReference>
<accession>A0A7S3EPC6</accession>
<evidence type="ECO:0000256" key="6">
    <source>
        <dbReference type="ARBA" id="ARBA00022884"/>
    </source>
</evidence>
<dbReference type="GO" id="GO:0003723">
    <property type="term" value="F:RNA binding"/>
    <property type="evidence" value="ECO:0007669"/>
    <property type="project" value="UniProtKB-UniRule"/>
</dbReference>
<dbReference type="EMBL" id="HBHW01043116">
    <property type="protein sequence ID" value="CAE0065304.1"/>
    <property type="molecule type" value="Transcribed_RNA"/>
</dbReference>
<dbReference type="PROSITE" id="PS50199">
    <property type="entry name" value="ZF_RANBP2_2"/>
    <property type="match status" value="1"/>
</dbReference>
<dbReference type="InterPro" id="IPR001876">
    <property type="entry name" value="Znf_RanBP2"/>
</dbReference>
<proteinExistence type="predicted"/>
<feature type="compositionally biased region" description="Basic and acidic residues" evidence="10">
    <location>
        <begin position="247"/>
        <end position="259"/>
    </location>
</feature>
<dbReference type="InterPro" id="IPR000504">
    <property type="entry name" value="RRM_dom"/>
</dbReference>
<feature type="domain" description="G-patch" evidence="12">
    <location>
        <begin position="609"/>
        <end position="655"/>
    </location>
</feature>
<evidence type="ECO:0000256" key="7">
    <source>
        <dbReference type="ARBA" id="ARBA00023242"/>
    </source>
</evidence>
<dbReference type="InterPro" id="IPR000467">
    <property type="entry name" value="G_patch_dom"/>
</dbReference>
<evidence type="ECO:0000259" key="13">
    <source>
        <dbReference type="PROSITE" id="PS50199"/>
    </source>
</evidence>
<feature type="compositionally biased region" description="Basic and acidic residues" evidence="10">
    <location>
        <begin position="385"/>
        <end position="400"/>
    </location>
</feature>
<evidence type="ECO:0000256" key="4">
    <source>
        <dbReference type="ARBA" id="ARBA00022771"/>
    </source>
</evidence>
<dbReference type="InterPro" id="IPR035979">
    <property type="entry name" value="RBD_domain_sf"/>
</dbReference>
<dbReference type="EMBL" id="HBHW01043107">
    <property type="protein sequence ID" value="CAE0065295.1"/>
    <property type="molecule type" value="Transcribed_RNA"/>
</dbReference>
<feature type="compositionally biased region" description="Basic residues" evidence="10">
    <location>
        <begin position="94"/>
        <end position="111"/>
    </location>
</feature>
<dbReference type="PANTHER" id="PTHR13948:SF3">
    <property type="entry name" value="FI21118P1"/>
    <property type="match status" value="1"/>
</dbReference>
<feature type="compositionally biased region" description="Low complexity" evidence="10">
    <location>
        <begin position="333"/>
        <end position="347"/>
    </location>
</feature>
<dbReference type="GO" id="GO:0005634">
    <property type="term" value="C:nucleus"/>
    <property type="evidence" value="ECO:0007669"/>
    <property type="project" value="UniProtKB-SubCell"/>
</dbReference>
<keyword evidence="2" id="KW-0479">Metal-binding</keyword>
<dbReference type="SMART" id="SM00547">
    <property type="entry name" value="ZnF_RBZ"/>
    <property type="match status" value="1"/>
</dbReference>
<dbReference type="Gene3D" id="3.30.70.330">
    <property type="match status" value="1"/>
</dbReference>
<keyword evidence="4 9" id="KW-0863">Zinc-finger</keyword>
<dbReference type="PANTHER" id="PTHR13948">
    <property type="entry name" value="RNA-BINDING PROTEIN"/>
    <property type="match status" value="1"/>
</dbReference>
<keyword evidence="7" id="KW-0539">Nucleus</keyword>
<sequence length="687" mass="76906">MSDHRHWNSRRLDEDYDDLHDNEENRGWQSMIKRQGRFSRKRSRSRSWDSRSQSPRERGRAYDRSLSPYNDWSPRRTRHSRTPSPGGDYDSPGGRRRARSPPYHERRHKRNERPSRTLMVRNLCDNAPGAIIEREQVEAFFRAYAKVVNVRIPLDRNTRAARGYAFVEFDSLEATRSIMEYANENNGLDFGGRRLNLEYSFSETSGAPTGGDWICSNCSYTNFSRRETCHSCSLARTLDATEVVHDSDPTRANNHRREYPTGGYRGNRPNRKNGKGPNPSTFVYDSKSGWYYDPQTRYYVVDAAKNIFYDGTSRKYFRYDVGISCYVPTEYNAENSSAEPPGESSSGTVSKVEPKLGVPEENEGKQVKAPAGSPVDAPVGASSAESKKQPECTPKSEEVQKTSSDGNQSTAGTAEAQEEENSLAKDSTLTATAAPEKKSAVNFALKKGKGAGSMKSKLGKVNADLQRWNTRQQELKQAANEVPAPASLSAANAAPVNPVKVAKQPEMVPVKKATESFIKHSGEKVICSLCRRGFKSMDTAQRHEKESALHKQNLEEKLKQQKLYRDRAAERRSMFPQEEIPQGKEQRPQQRHTAAQPEAPDDDEPPQEAPNVGNKLLKAMGWKEGKGLGLSGSGISAPVEATTISGRAGLGSEPVNTKFALRPGESYKERHIKLMGKRWQDNFGDEQ</sequence>
<keyword evidence="6 8" id="KW-0694">RNA-binding</keyword>
<evidence type="ECO:0000256" key="2">
    <source>
        <dbReference type="ARBA" id="ARBA00022723"/>
    </source>
</evidence>
<dbReference type="PROSITE" id="PS50174">
    <property type="entry name" value="G_PATCH"/>
    <property type="match status" value="1"/>
</dbReference>
<dbReference type="SUPFAM" id="SSF90209">
    <property type="entry name" value="Ran binding protein zinc finger-like"/>
    <property type="match status" value="1"/>
</dbReference>
<feature type="region of interest" description="Disordered" evidence="10">
    <location>
        <begin position="538"/>
        <end position="615"/>
    </location>
</feature>
<dbReference type="CDD" id="cd16074">
    <property type="entry name" value="OCRE"/>
    <property type="match status" value="1"/>
</dbReference>
<keyword evidence="5" id="KW-0862">Zinc</keyword>
<evidence type="ECO:0000313" key="17">
    <source>
        <dbReference type="EMBL" id="CAE0065323.1"/>
    </source>
</evidence>
<feature type="compositionally biased region" description="Low complexity" evidence="10">
    <location>
        <begin position="82"/>
        <end position="92"/>
    </location>
</feature>
<evidence type="ECO:0000256" key="5">
    <source>
        <dbReference type="ARBA" id="ARBA00022833"/>
    </source>
</evidence>
<feature type="domain" description="RRM" evidence="11">
    <location>
        <begin position="116"/>
        <end position="202"/>
    </location>
</feature>
<dbReference type="InterPro" id="IPR012677">
    <property type="entry name" value="Nucleotide-bd_a/b_plait_sf"/>
</dbReference>
<dbReference type="Pfam" id="PF01585">
    <property type="entry name" value="G-patch"/>
    <property type="match status" value="1"/>
</dbReference>
<evidence type="ECO:0000259" key="11">
    <source>
        <dbReference type="PROSITE" id="PS50102"/>
    </source>
</evidence>
<gene>
    <name evidence="14" type="ORF">RMAR00112_LOCUS33367</name>
    <name evidence="15" type="ORF">RMAR00112_LOCUS33376</name>
    <name evidence="16" type="ORF">RMAR00112_LOCUS33383</name>
    <name evidence="17" type="ORF">RMAR00112_LOCUS33395</name>
</gene>
<dbReference type="GO" id="GO:0008270">
    <property type="term" value="F:zinc ion binding"/>
    <property type="evidence" value="ECO:0007669"/>
    <property type="project" value="UniProtKB-KW"/>
</dbReference>
<feature type="region of interest" description="Disordered" evidence="10">
    <location>
        <begin position="1"/>
        <end position="117"/>
    </location>
</feature>
<dbReference type="Gene3D" id="4.10.1060.10">
    <property type="entry name" value="Zinc finger, RanBP2-type"/>
    <property type="match status" value="1"/>
</dbReference>
<dbReference type="SMART" id="SM00443">
    <property type="entry name" value="G_patch"/>
    <property type="match status" value="1"/>
</dbReference>
<keyword evidence="3" id="KW-0677">Repeat</keyword>
<dbReference type="PROSITE" id="PS01358">
    <property type="entry name" value="ZF_RANBP2_1"/>
    <property type="match status" value="1"/>
</dbReference>
<dbReference type="SMART" id="SM00360">
    <property type="entry name" value="RRM"/>
    <property type="match status" value="1"/>
</dbReference>
<feature type="compositionally biased region" description="Basic and acidic residues" evidence="10">
    <location>
        <begin position="46"/>
        <end position="63"/>
    </location>
</feature>
<dbReference type="InterPro" id="IPR036443">
    <property type="entry name" value="Znf_RanBP2_sf"/>
</dbReference>
<feature type="region of interest" description="Disordered" evidence="10">
    <location>
        <begin position="360"/>
        <end position="441"/>
    </location>
</feature>
<evidence type="ECO:0000256" key="9">
    <source>
        <dbReference type="PROSITE-ProRule" id="PRU00322"/>
    </source>
</evidence>
<dbReference type="AlphaFoldDB" id="A0A7S3EPC6"/>
<feature type="region of interest" description="Disordered" evidence="10">
    <location>
        <begin position="247"/>
        <end position="280"/>
    </location>
</feature>
<feature type="compositionally biased region" description="Polar residues" evidence="10">
    <location>
        <begin position="401"/>
        <end position="412"/>
    </location>
</feature>
<feature type="region of interest" description="Disordered" evidence="10">
    <location>
        <begin position="333"/>
        <end position="352"/>
    </location>
</feature>
<name>A0A7S3EPC6_9RHOD</name>
<evidence type="ECO:0000313" key="16">
    <source>
        <dbReference type="EMBL" id="CAE0065311.1"/>
    </source>
</evidence>
<dbReference type="Pfam" id="PF00076">
    <property type="entry name" value="RRM_1"/>
    <property type="match status" value="1"/>
</dbReference>
<organism evidence="14">
    <name type="scientific">Rhodosorus marinus</name>
    <dbReference type="NCBI Taxonomy" id="101924"/>
    <lineage>
        <taxon>Eukaryota</taxon>
        <taxon>Rhodophyta</taxon>
        <taxon>Stylonematophyceae</taxon>
        <taxon>Stylonematales</taxon>
        <taxon>Stylonemataceae</taxon>
        <taxon>Rhodosorus</taxon>
    </lineage>
</organism>
<reference evidence="14" key="1">
    <citation type="submission" date="2021-01" db="EMBL/GenBank/DDBJ databases">
        <authorList>
            <person name="Corre E."/>
            <person name="Pelletier E."/>
            <person name="Niang G."/>
            <person name="Scheremetjew M."/>
            <person name="Finn R."/>
            <person name="Kale V."/>
            <person name="Holt S."/>
            <person name="Cochrane G."/>
            <person name="Meng A."/>
            <person name="Brown T."/>
            <person name="Cohen L."/>
        </authorList>
    </citation>
    <scope>NUCLEOTIDE SEQUENCE</scope>
    <source>
        <strain evidence="14">CCMP 769</strain>
    </source>
</reference>
<evidence type="ECO:0000256" key="8">
    <source>
        <dbReference type="PROSITE-ProRule" id="PRU00176"/>
    </source>
</evidence>
<evidence type="ECO:0000259" key="12">
    <source>
        <dbReference type="PROSITE" id="PS50174"/>
    </source>
</evidence>
<feature type="compositionally biased region" description="Basic and acidic residues" evidence="10">
    <location>
        <begin position="540"/>
        <end position="573"/>
    </location>
</feature>
<dbReference type="InterPro" id="IPR041591">
    <property type="entry name" value="OCRE"/>
</dbReference>
<dbReference type="EMBL" id="HBHW01043123">
    <property type="protein sequence ID" value="CAE0065311.1"/>
    <property type="molecule type" value="Transcribed_RNA"/>
</dbReference>
<dbReference type="SUPFAM" id="SSF54928">
    <property type="entry name" value="RNA-binding domain, RBD"/>
    <property type="match status" value="1"/>
</dbReference>
<feature type="compositionally biased region" description="Basic and acidic residues" evidence="10">
    <location>
        <begin position="1"/>
        <end position="13"/>
    </location>
</feature>
<dbReference type="GO" id="GO:0000398">
    <property type="term" value="P:mRNA splicing, via spliceosome"/>
    <property type="evidence" value="ECO:0007669"/>
    <property type="project" value="TreeGrafter"/>
</dbReference>
<comment type="subcellular location">
    <subcellularLocation>
        <location evidence="1">Nucleus</location>
    </subcellularLocation>
</comment>
<evidence type="ECO:0000256" key="1">
    <source>
        <dbReference type="ARBA" id="ARBA00004123"/>
    </source>
</evidence>
<evidence type="ECO:0000313" key="15">
    <source>
        <dbReference type="EMBL" id="CAE0065304.1"/>
    </source>
</evidence>
<evidence type="ECO:0000256" key="3">
    <source>
        <dbReference type="ARBA" id="ARBA00022737"/>
    </source>
</evidence>